<evidence type="ECO:0008006" key="4">
    <source>
        <dbReference type="Google" id="ProtNLM"/>
    </source>
</evidence>
<protein>
    <recommendedName>
        <fullName evidence="4">Type II toxin-antitoxin system RelE/ParE family toxin</fullName>
    </recommendedName>
</protein>
<name>A0A7J4IQI8_9ARCH</name>
<organism evidence="1 3">
    <name type="scientific">Candidatus Iainarchaeum sp</name>
    <dbReference type="NCBI Taxonomy" id="3101447"/>
    <lineage>
        <taxon>Archaea</taxon>
        <taxon>Candidatus Iainarchaeota</taxon>
        <taxon>Candidatus Iainarchaeia</taxon>
        <taxon>Candidatus Iainarchaeales</taxon>
        <taxon>Candidatus Iainarchaeaceae</taxon>
        <taxon>Candidatus Iainarchaeum</taxon>
    </lineage>
</organism>
<reference evidence="2" key="2">
    <citation type="submission" date="2021-03" db="EMBL/GenBank/DDBJ databases">
        <authorList>
            <person name="Jaffe A."/>
        </authorList>
    </citation>
    <scope>NUCLEOTIDE SEQUENCE</scope>
    <source>
        <strain evidence="2">RIFCSPHIGHO2_01_FULL_GW2011_AR10_43_9</strain>
    </source>
</reference>
<reference evidence="3" key="1">
    <citation type="journal article" date="2020" name="bioRxiv">
        <title>A rank-normalized archaeal taxonomy based on genome phylogeny resolves widespread incomplete and uneven classifications.</title>
        <authorList>
            <person name="Rinke C."/>
            <person name="Chuvochina M."/>
            <person name="Mussig A.J."/>
            <person name="Chaumeil P.-A."/>
            <person name="Waite D.W."/>
            <person name="Whitman W.B."/>
            <person name="Parks D.H."/>
            <person name="Hugenholtz P."/>
        </authorList>
    </citation>
    <scope>NUCLEOTIDE SEQUENCE [LARGE SCALE GENOMIC DNA]</scope>
</reference>
<dbReference type="Gene3D" id="3.30.2310.20">
    <property type="entry name" value="RelE-like"/>
    <property type="match status" value="1"/>
</dbReference>
<dbReference type="Proteomes" id="UP000683213">
    <property type="component" value="Unassembled WGS sequence"/>
</dbReference>
<dbReference type="SUPFAM" id="SSF143011">
    <property type="entry name" value="RelE-like"/>
    <property type="match status" value="1"/>
</dbReference>
<gene>
    <name evidence="1" type="ORF">HA237_00165</name>
    <name evidence="2" type="ORF">J4224_02650</name>
</gene>
<evidence type="ECO:0000313" key="2">
    <source>
        <dbReference type="EMBL" id="MBS3059303.1"/>
    </source>
</evidence>
<sequence length="87" mass="10950">MYSEIYDEDWPDYFDRLSNEMKERTTKKIKKILEYPQKRHLQKGASFFVGEVGQNRIIYRIFENEKIVKFYFIGDHKEYEKWYKKFF</sequence>
<evidence type="ECO:0000313" key="3">
    <source>
        <dbReference type="Proteomes" id="UP000577419"/>
    </source>
</evidence>
<dbReference type="Proteomes" id="UP000577419">
    <property type="component" value="Unassembled WGS sequence"/>
</dbReference>
<dbReference type="EMBL" id="JAGVWF010000036">
    <property type="protein sequence ID" value="MBS3059303.1"/>
    <property type="molecule type" value="Genomic_DNA"/>
</dbReference>
<dbReference type="EMBL" id="DUFG01000001">
    <property type="protein sequence ID" value="HIH07763.1"/>
    <property type="molecule type" value="Genomic_DNA"/>
</dbReference>
<evidence type="ECO:0000313" key="1">
    <source>
        <dbReference type="EMBL" id="HIH07763.1"/>
    </source>
</evidence>
<proteinExistence type="predicted"/>
<dbReference type="InterPro" id="IPR035093">
    <property type="entry name" value="RelE/ParE_toxin_dom_sf"/>
</dbReference>
<comment type="caution">
    <text evidence="1">The sequence shown here is derived from an EMBL/GenBank/DDBJ whole genome shotgun (WGS) entry which is preliminary data.</text>
</comment>
<accession>A0A7J4IQI8</accession>
<reference evidence="2" key="3">
    <citation type="submission" date="2021-05" db="EMBL/GenBank/DDBJ databases">
        <title>Protein family content uncovers lineage relationships and bacterial pathway maintenance mechanisms in DPANN archaea.</title>
        <authorList>
            <person name="Castelle C.J."/>
            <person name="Meheust R."/>
            <person name="Jaffe A.L."/>
            <person name="Seitz K."/>
            <person name="Gong X."/>
            <person name="Baker B.J."/>
            <person name="Banfield J.F."/>
        </authorList>
    </citation>
    <scope>NUCLEOTIDE SEQUENCE</scope>
    <source>
        <strain evidence="2">RIFCSPHIGHO2_01_FULL_GW2011_AR10_43_9</strain>
    </source>
</reference>
<dbReference type="AlphaFoldDB" id="A0A7J4IQI8"/>